<keyword evidence="3" id="KW-1185">Reference proteome</keyword>
<keyword evidence="1" id="KW-0812">Transmembrane</keyword>
<keyword evidence="1" id="KW-1133">Transmembrane helix</keyword>
<name>A0A975C4U4_9CAUL</name>
<feature type="transmembrane region" description="Helical" evidence="1">
    <location>
        <begin position="6"/>
        <end position="26"/>
    </location>
</feature>
<dbReference type="EMBL" id="CP062222">
    <property type="protein sequence ID" value="QTC92494.1"/>
    <property type="molecule type" value="Genomic_DNA"/>
</dbReference>
<dbReference type="RefSeq" id="WP_207931774.1">
    <property type="nucleotide sequence ID" value="NZ_CP062222.1"/>
</dbReference>
<organism evidence="2 3">
    <name type="scientific">Brevundimonas goettingensis</name>
    <dbReference type="NCBI Taxonomy" id="2774190"/>
    <lineage>
        <taxon>Bacteria</taxon>
        <taxon>Pseudomonadati</taxon>
        <taxon>Pseudomonadota</taxon>
        <taxon>Alphaproteobacteria</taxon>
        <taxon>Caulobacterales</taxon>
        <taxon>Caulobacteraceae</taxon>
        <taxon>Brevundimonas</taxon>
    </lineage>
</organism>
<evidence type="ECO:0000313" key="3">
    <source>
        <dbReference type="Proteomes" id="UP000663918"/>
    </source>
</evidence>
<protein>
    <submittedName>
        <fullName evidence="2">Uncharacterized protein</fullName>
    </submittedName>
</protein>
<keyword evidence="1" id="KW-0472">Membrane</keyword>
<gene>
    <name evidence="2" type="ORF">IFJ75_06365</name>
</gene>
<evidence type="ECO:0000313" key="2">
    <source>
        <dbReference type="EMBL" id="QTC92494.1"/>
    </source>
</evidence>
<evidence type="ECO:0000256" key="1">
    <source>
        <dbReference type="SAM" id="Phobius"/>
    </source>
</evidence>
<accession>A0A975C4U4</accession>
<sequence length="166" mass="17566">MRLPKWLLIVVGVYLVGLTAWSFLLATGRNPLPFPDPGSRIFAASSVEGRDAVVALLEQHGLKERLQANTPGVSRTILMDGTIINHSSPEVVSKVGGATGCIGLVADDPAAAAQKAAAFLKSRGFTGDVVLDVEPGMPIAFVLTNALSGNCINFRRHVIHMPRPDS</sequence>
<dbReference type="Proteomes" id="UP000663918">
    <property type="component" value="Chromosome"/>
</dbReference>
<reference evidence="2" key="1">
    <citation type="submission" date="2020-09" db="EMBL/GenBank/DDBJ databases">
        <title>Brevundimonas sp. LVF2 isolated from a puddle in Goettingen, Germany.</title>
        <authorList>
            <person name="Friedrich I."/>
            <person name="Klassen A."/>
            <person name="Hannes N."/>
            <person name="Schneider D."/>
            <person name="Hertel R."/>
            <person name="Daniel R."/>
        </authorList>
    </citation>
    <scope>NUCLEOTIDE SEQUENCE</scope>
    <source>
        <strain evidence="2">LVF2</strain>
    </source>
</reference>
<dbReference type="KEGG" id="bgoe:IFJ75_06365"/>
<proteinExistence type="predicted"/>
<dbReference type="AlphaFoldDB" id="A0A975C4U4"/>